<evidence type="ECO:0000256" key="6">
    <source>
        <dbReference type="SAM" id="MobiDB-lite"/>
    </source>
</evidence>
<dbReference type="SUPFAM" id="SSF46934">
    <property type="entry name" value="UBA-like"/>
    <property type="match status" value="1"/>
</dbReference>
<feature type="region of interest" description="Disordered" evidence="6">
    <location>
        <begin position="363"/>
        <end position="395"/>
    </location>
</feature>
<dbReference type="Gene3D" id="1.20.1540.10">
    <property type="entry name" value="Rhomboid-like"/>
    <property type="match status" value="1"/>
</dbReference>
<organism evidence="9">
    <name type="scientific">Pyramimonas obovata</name>
    <dbReference type="NCBI Taxonomy" id="1411642"/>
    <lineage>
        <taxon>Eukaryota</taxon>
        <taxon>Viridiplantae</taxon>
        <taxon>Chlorophyta</taxon>
        <taxon>Pyramimonadophyceae</taxon>
        <taxon>Pyramimonadales</taxon>
        <taxon>Pyramimonadaceae</taxon>
        <taxon>Pyramimonas</taxon>
        <taxon>Pyramimonas incertae sedis</taxon>
    </lineage>
</organism>
<protein>
    <recommendedName>
        <fullName evidence="8">UBA domain-containing protein</fullName>
    </recommendedName>
</protein>
<reference evidence="9" key="1">
    <citation type="submission" date="2021-01" db="EMBL/GenBank/DDBJ databases">
        <authorList>
            <person name="Corre E."/>
            <person name="Pelletier E."/>
            <person name="Niang G."/>
            <person name="Scheremetjew M."/>
            <person name="Finn R."/>
            <person name="Kale V."/>
            <person name="Holt S."/>
            <person name="Cochrane G."/>
            <person name="Meng A."/>
            <person name="Brown T."/>
            <person name="Cohen L."/>
        </authorList>
    </citation>
    <scope>NUCLEOTIDE SEQUENCE</scope>
    <source>
        <strain evidence="9">CCMP722</strain>
    </source>
</reference>
<dbReference type="PROSITE" id="PS50030">
    <property type="entry name" value="UBA"/>
    <property type="match status" value="1"/>
</dbReference>
<evidence type="ECO:0000313" key="9">
    <source>
        <dbReference type="EMBL" id="CAD8689490.1"/>
    </source>
</evidence>
<dbReference type="GO" id="GO:0016020">
    <property type="term" value="C:membrane"/>
    <property type="evidence" value="ECO:0007669"/>
    <property type="project" value="UniProtKB-SubCell"/>
</dbReference>
<evidence type="ECO:0000256" key="7">
    <source>
        <dbReference type="SAM" id="Phobius"/>
    </source>
</evidence>
<evidence type="ECO:0000256" key="3">
    <source>
        <dbReference type="ARBA" id="ARBA00022692"/>
    </source>
</evidence>
<feature type="domain" description="UBA" evidence="8">
    <location>
        <begin position="400"/>
        <end position="438"/>
    </location>
</feature>
<proteinExistence type="inferred from homology"/>
<dbReference type="InterPro" id="IPR035952">
    <property type="entry name" value="Rhomboid-like_sf"/>
</dbReference>
<feature type="transmembrane region" description="Helical" evidence="7">
    <location>
        <begin position="139"/>
        <end position="157"/>
    </location>
</feature>
<dbReference type="InterPro" id="IPR022764">
    <property type="entry name" value="Peptidase_S54_rhomboid_dom"/>
</dbReference>
<feature type="transmembrane region" description="Helical" evidence="7">
    <location>
        <begin position="169"/>
        <end position="191"/>
    </location>
</feature>
<evidence type="ECO:0000256" key="5">
    <source>
        <dbReference type="ARBA" id="ARBA00023136"/>
    </source>
</evidence>
<keyword evidence="4 7" id="KW-1133">Transmembrane helix</keyword>
<dbReference type="FunFam" id="1.20.1540.10:FF:000008">
    <property type="entry name" value="RHOMBOID-like protein 13"/>
    <property type="match status" value="1"/>
</dbReference>
<dbReference type="GO" id="GO:0004252">
    <property type="term" value="F:serine-type endopeptidase activity"/>
    <property type="evidence" value="ECO:0007669"/>
    <property type="project" value="InterPro"/>
</dbReference>
<evidence type="ECO:0000259" key="8">
    <source>
        <dbReference type="PROSITE" id="PS50030"/>
    </source>
</evidence>
<keyword evidence="3 7" id="KW-0812">Transmembrane</keyword>
<dbReference type="SUPFAM" id="SSF144091">
    <property type="entry name" value="Rhomboid-like"/>
    <property type="match status" value="1"/>
</dbReference>
<feature type="transmembrane region" description="Helical" evidence="7">
    <location>
        <begin position="106"/>
        <end position="127"/>
    </location>
</feature>
<name>A0A7S0RWB4_9CHLO</name>
<evidence type="ECO:0000256" key="2">
    <source>
        <dbReference type="ARBA" id="ARBA00009045"/>
    </source>
</evidence>
<evidence type="ECO:0000256" key="1">
    <source>
        <dbReference type="ARBA" id="ARBA00004141"/>
    </source>
</evidence>
<comment type="subcellular location">
    <subcellularLocation>
        <location evidence="1">Membrane</location>
        <topology evidence="1">Multi-pass membrane protein</topology>
    </subcellularLocation>
</comment>
<keyword evidence="5 7" id="KW-0472">Membrane</keyword>
<gene>
    <name evidence="9" type="ORF">POBO1169_LOCUS19142</name>
</gene>
<dbReference type="Pfam" id="PF01694">
    <property type="entry name" value="Rhomboid"/>
    <property type="match status" value="1"/>
</dbReference>
<dbReference type="AlphaFoldDB" id="A0A7S0RWB4"/>
<dbReference type="Pfam" id="PF00627">
    <property type="entry name" value="UBA"/>
    <property type="match status" value="1"/>
</dbReference>
<feature type="transmembrane region" description="Helical" evidence="7">
    <location>
        <begin position="197"/>
        <end position="220"/>
    </location>
</feature>
<sequence>MRVSGGVSPQGTSISSQFSVWYKSLPLITRYVFTTCVAIHIISMLVGFDAYGNVCMSPYFIVRRYEVYRAFTSVVFHGGVLHIVFNMLAFVPLGSSLERAIGSVQYMYTILVFCVIGACLHALGGYTLAMNPVLPLPRELNKCSIGLSGVIFGLIVVDTSMSGLQSRSIFGLFSVPAKYYPWALLVLFQLLMPNVSFMGHLSGLLVGLAYIHGMLQWIILGPRSLQFFDARLFTMMPSLMENSAFVASTGVSIAGGTSNASSSAHGGGFGGSGPVLPWANQTPSDGPSPLHRLTNYFKASTRAFTGKSYTLGGSASAPTATQAGPTYACMPVDGSQQAGKAVPSTAGMKGFYGPPSITLASSGASSAPAANTISSEGLSGNGSAATPSTSNPMKGKAPVYVSAADVRQLVEMGFAESVAHKALEAANGDINLAIEILT</sequence>
<dbReference type="InterPro" id="IPR015940">
    <property type="entry name" value="UBA"/>
</dbReference>
<comment type="similarity">
    <text evidence="2">Belongs to the peptidase S54 family.</text>
</comment>
<feature type="transmembrane region" description="Helical" evidence="7">
    <location>
        <begin position="31"/>
        <end position="51"/>
    </location>
</feature>
<dbReference type="Gene3D" id="1.10.8.10">
    <property type="entry name" value="DNA helicase RuvA subunit, C-terminal domain"/>
    <property type="match status" value="1"/>
</dbReference>
<feature type="transmembrane region" description="Helical" evidence="7">
    <location>
        <begin position="71"/>
        <end position="94"/>
    </location>
</feature>
<feature type="compositionally biased region" description="Polar residues" evidence="6">
    <location>
        <begin position="371"/>
        <end position="392"/>
    </location>
</feature>
<dbReference type="PANTHER" id="PTHR11009">
    <property type="entry name" value="DER1-LIKE PROTEIN, DERLIN"/>
    <property type="match status" value="1"/>
</dbReference>
<accession>A0A7S0RWB4</accession>
<dbReference type="SMART" id="SM00165">
    <property type="entry name" value="UBA"/>
    <property type="match status" value="1"/>
</dbReference>
<evidence type="ECO:0000256" key="4">
    <source>
        <dbReference type="ARBA" id="ARBA00022989"/>
    </source>
</evidence>
<dbReference type="EMBL" id="HBFA01038243">
    <property type="protein sequence ID" value="CAD8689490.1"/>
    <property type="molecule type" value="Transcribed_RNA"/>
</dbReference>
<dbReference type="InterPro" id="IPR009060">
    <property type="entry name" value="UBA-like_sf"/>
</dbReference>